<dbReference type="PANTHER" id="PTHR11102:SF160">
    <property type="entry name" value="ERAD-ASSOCIATED E3 UBIQUITIN-PROTEIN LIGASE COMPONENT HRD3"/>
    <property type="match status" value="1"/>
</dbReference>
<proteinExistence type="predicted"/>
<name>A0ABX7GYW1_9GAMM</name>
<evidence type="ECO:0000313" key="2">
    <source>
        <dbReference type="EMBL" id="QRN55702.1"/>
    </source>
</evidence>
<dbReference type="SMART" id="SM00671">
    <property type="entry name" value="SEL1"/>
    <property type="match status" value="2"/>
</dbReference>
<dbReference type="PANTHER" id="PTHR11102">
    <property type="entry name" value="SEL-1-LIKE PROTEIN"/>
    <property type="match status" value="1"/>
</dbReference>
<sequence>MCTHEADHLPPLDPDADQLFKYARYLEKKSGPKDFNVVARYYRIAAAHSHYKANHNLQVLVSEGVADSPSRPNETIALVEQLIKDGIPGGYYDMGYYLEQGYGVRQDQELAWRYYRKAADLGSPEGQYYVGDKLTSAKDADAYKVGWQMYRCAAAQGHGQAAEMLGINFQIAKHYAEAAQAFQWGAAAGDSLSTSFLEKGFEAPTSSDELNYLALPSDPERSRRYKLIGQFIDHNDGHNPKVPDIDKIVPLPPAQLPEWDGTFQWQKEQEQIPPKPSDELIQRMAKGKNLDPATGLPIPPPPKTALGTRVKTGERCPESGDWCAWLTPTYRVAYFQRSLRKGDIMPTYMLSKPRRFGLLDDMFGMRHEEVVVKWELVRYADTV</sequence>
<dbReference type="Pfam" id="PF08238">
    <property type="entry name" value="Sel1"/>
    <property type="match status" value="2"/>
</dbReference>
<evidence type="ECO:0000313" key="3">
    <source>
        <dbReference type="Proteomes" id="UP000663181"/>
    </source>
</evidence>
<dbReference type="InterPro" id="IPR006597">
    <property type="entry name" value="Sel1-like"/>
</dbReference>
<dbReference type="InterPro" id="IPR050767">
    <property type="entry name" value="Sel1_AlgK"/>
</dbReference>
<dbReference type="EMBL" id="CP064030">
    <property type="protein sequence ID" value="QRN55702.1"/>
    <property type="molecule type" value="Genomic_DNA"/>
</dbReference>
<dbReference type="SUPFAM" id="SSF81901">
    <property type="entry name" value="HCP-like"/>
    <property type="match status" value="1"/>
</dbReference>
<accession>A0ABX7GYW1</accession>
<reference evidence="2 3" key="1">
    <citation type="submission" date="2020-10" db="EMBL/GenBank/DDBJ databases">
        <title>Phylogeny of dyella-like bacteria.</title>
        <authorList>
            <person name="Fu J."/>
        </authorList>
    </citation>
    <scope>NUCLEOTIDE SEQUENCE [LARGE SCALE GENOMIC DNA]</scope>
    <source>
        <strain evidence="2 3">DHOB09</strain>
    </source>
</reference>
<keyword evidence="3" id="KW-1185">Reference proteome</keyword>
<gene>
    <name evidence="2" type="ORF">ISN74_01140</name>
</gene>
<feature type="domain" description="DUF6396" evidence="1">
    <location>
        <begin position="193"/>
        <end position="298"/>
    </location>
</feature>
<evidence type="ECO:0000259" key="1">
    <source>
        <dbReference type="Pfam" id="PF19933"/>
    </source>
</evidence>
<dbReference type="InterPro" id="IPR045653">
    <property type="entry name" value="DUF6396"/>
</dbReference>
<dbReference type="Gene3D" id="1.25.40.10">
    <property type="entry name" value="Tetratricopeptide repeat domain"/>
    <property type="match status" value="1"/>
</dbReference>
<dbReference type="InterPro" id="IPR011990">
    <property type="entry name" value="TPR-like_helical_dom_sf"/>
</dbReference>
<dbReference type="Pfam" id="PF19933">
    <property type="entry name" value="DUF6396"/>
    <property type="match status" value="1"/>
</dbReference>
<organism evidence="2 3">
    <name type="scientific">Dyella caseinilytica</name>
    <dbReference type="NCBI Taxonomy" id="1849581"/>
    <lineage>
        <taxon>Bacteria</taxon>
        <taxon>Pseudomonadati</taxon>
        <taxon>Pseudomonadota</taxon>
        <taxon>Gammaproteobacteria</taxon>
        <taxon>Lysobacterales</taxon>
        <taxon>Rhodanobacteraceae</taxon>
        <taxon>Dyella</taxon>
    </lineage>
</organism>
<protein>
    <submittedName>
        <fullName evidence="2">Sel1 repeat family protein</fullName>
    </submittedName>
</protein>
<dbReference type="Proteomes" id="UP000663181">
    <property type="component" value="Chromosome"/>
</dbReference>